<evidence type="ECO:0008006" key="4">
    <source>
        <dbReference type="Google" id="ProtNLM"/>
    </source>
</evidence>
<dbReference type="AlphaFoldDB" id="A0AAE1NQY5"/>
<accession>A0AAE1NQY5</accession>
<keyword evidence="1" id="KW-0732">Signal</keyword>
<dbReference type="Proteomes" id="UP001292094">
    <property type="component" value="Unassembled WGS sequence"/>
</dbReference>
<gene>
    <name evidence="2" type="ORF">Pmani_032845</name>
</gene>
<evidence type="ECO:0000313" key="3">
    <source>
        <dbReference type="Proteomes" id="UP001292094"/>
    </source>
</evidence>
<feature type="chain" id="PRO_5042165422" description="Secreted protein" evidence="1">
    <location>
        <begin position="19"/>
        <end position="74"/>
    </location>
</feature>
<evidence type="ECO:0000256" key="1">
    <source>
        <dbReference type="SAM" id="SignalP"/>
    </source>
</evidence>
<sequence>MGVVVVVVVVVVVRGNLARRSLIPEACVRPKYTCDLAFSGVKSHTRNNNNNTTERRPTWMARPNSAAQFYTIQR</sequence>
<keyword evidence="3" id="KW-1185">Reference proteome</keyword>
<feature type="signal peptide" evidence="1">
    <location>
        <begin position="1"/>
        <end position="18"/>
    </location>
</feature>
<dbReference type="EMBL" id="JAWZYT010004267">
    <property type="protein sequence ID" value="KAK4294555.1"/>
    <property type="molecule type" value="Genomic_DNA"/>
</dbReference>
<proteinExistence type="predicted"/>
<reference evidence="2" key="1">
    <citation type="submission" date="2023-11" db="EMBL/GenBank/DDBJ databases">
        <title>Genome assemblies of two species of porcelain crab, Petrolisthes cinctipes and Petrolisthes manimaculis (Anomura: Porcellanidae).</title>
        <authorList>
            <person name="Angst P."/>
        </authorList>
    </citation>
    <scope>NUCLEOTIDE SEQUENCE</scope>
    <source>
        <strain evidence="2">PB745_02</strain>
        <tissue evidence="2">Gill</tissue>
    </source>
</reference>
<evidence type="ECO:0000313" key="2">
    <source>
        <dbReference type="EMBL" id="KAK4294555.1"/>
    </source>
</evidence>
<name>A0AAE1NQY5_9EUCA</name>
<protein>
    <recommendedName>
        <fullName evidence="4">Secreted protein</fullName>
    </recommendedName>
</protein>
<organism evidence="2 3">
    <name type="scientific">Petrolisthes manimaculis</name>
    <dbReference type="NCBI Taxonomy" id="1843537"/>
    <lineage>
        <taxon>Eukaryota</taxon>
        <taxon>Metazoa</taxon>
        <taxon>Ecdysozoa</taxon>
        <taxon>Arthropoda</taxon>
        <taxon>Crustacea</taxon>
        <taxon>Multicrustacea</taxon>
        <taxon>Malacostraca</taxon>
        <taxon>Eumalacostraca</taxon>
        <taxon>Eucarida</taxon>
        <taxon>Decapoda</taxon>
        <taxon>Pleocyemata</taxon>
        <taxon>Anomura</taxon>
        <taxon>Galatheoidea</taxon>
        <taxon>Porcellanidae</taxon>
        <taxon>Petrolisthes</taxon>
    </lineage>
</organism>
<comment type="caution">
    <text evidence="2">The sequence shown here is derived from an EMBL/GenBank/DDBJ whole genome shotgun (WGS) entry which is preliminary data.</text>
</comment>